<dbReference type="InterPro" id="IPR014729">
    <property type="entry name" value="Rossmann-like_a/b/a_fold"/>
</dbReference>
<proteinExistence type="predicted"/>
<dbReference type="GO" id="GO:0003952">
    <property type="term" value="F:NAD+ synthase (glutamine-hydrolyzing) activity"/>
    <property type="evidence" value="ECO:0007669"/>
    <property type="project" value="InterPro"/>
</dbReference>
<gene>
    <name evidence="2" type="ORF">PanWU01x14_301130</name>
</gene>
<evidence type="ECO:0000313" key="3">
    <source>
        <dbReference type="Proteomes" id="UP000237105"/>
    </source>
</evidence>
<evidence type="ECO:0000313" key="2">
    <source>
        <dbReference type="EMBL" id="PON39972.1"/>
    </source>
</evidence>
<dbReference type="GO" id="GO:0009435">
    <property type="term" value="P:NAD+ biosynthetic process"/>
    <property type="evidence" value="ECO:0007669"/>
    <property type="project" value="InterPro"/>
</dbReference>
<name>A0A2P5ATU7_PARAD</name>
<reference evidence="3" key="1">
    <citation type="submission" date="2016-06" db="EMBL/GenBank/DDBJ databases">
        <title>Parallel loss of symbiosis genes in relatives of nitrogen-fixing non-legume Parasponia.</title>
        <authorList>
            <person name="Van Velzen R."/>
            <person name="Holmer R."/>
            <person name="Bu F."/>
            <person name="Rutten L."/>
            <person name="Van Zeijl A."/>
            <person name="Liu W."/>
            <person name="Santuari L."/>
            <person name="Cao Q."/>
            <person name="Sharma T."/>
            <person name="Shen D."/>
            <person name="Roswanjaya Y."/>
            <person name="Wardhani T."/>
            <person name="Kalhor M.S."/>
            <person name="Jansen J."/>
            <person name="Van den Hoogen J."/>
            <person name="Gungor B."/>
            <person name="Hartog M."/>
            <person name="Hontelez J."/>
            <person name="Verver J."/>
            <person name="Yang W.-C."/>
            <person name="Schijlen E."/>
            <person name="Repin R."/>
            <person name="Schilthuizen M."/>
            <person name="Schranz E."/>
            <person name="Heidstra R."/>
            <person name="Miyata K."/>
            <person name="Fedorova E."/>
            <person name="Kohlen W."/>
            <person name="Bisseling T."/>
            <person name="Smit S."/>
            <person name="Geurts R."/>
        </authorList>
    </citation>
    <scope>NUCLEOTIDE SEQUENCE [LARGE SCALE GENOMIC DNA]</scope>
    <source>
        <strain evidence="3">cv. WU1-14</strain>
    </source>
</reference>
<comment type="caution">
    <text evidence="2">The sequence shown here is derived from an EMBL/GenBank/DDBJ whole genome shotgun (WGS) entry which is preliminary data.</text>
</comment>
<dbReference type="PANTHER" id="PTHR23090:SF9">
    <property type="entry name" value="GLUTAMINE-DEPENDENT NAD(+) SYNTHETASE"/>
    <property type="match status" value="1"/>
</dbReference>
<dbReference type="Gene3D" id="3.40.50.620">
    <property type="entry name" value="HUPs"/>
    <property type="match status" value="1"/>
</dbReference>
<dbReference type="Proteomes" id="UP000237105">
    <property type="component" value="Unassembled WGS sequence"/>
</dbReference>
<sequence>MGNSSLADIEAAPPTAELEPIHSNYTQLDEVDMRMTCEELSIYKRLRNFFRCGLMSMFETCDFIVTFFKIFATYWGARLTPSEVAEKVKYCFKYYSIPY</sequence>
<accession>A0A2P5ATU7</accession>
<dbReference type="OrthoDB" id="2020662at2759"/>
<dbReference type="STRING" id="3476.A0A2P5ATU7"/>
<dbReference type="SUPFAM" id="SSF52402">
    <property type="entry name" value="Adenine nucleotide alpha hydrolases-like"/>
    <property type="match status" value="1"/>
</dbReference>
<dbReference type="GO" id="GO:0004359">
    <property type="term" value="F:glutaminase activity"/>
    <property type="evidence" value="ECO:0007669"/>
    <property type="project" value="InterPro"/>
</dbReference>
<evidence type="ECO:0000256" key="1">
    <source>
        <dbReference type="ARBA" id="ARBA00022598"/>
    </source>
</evidence>
<keyword evidence="1" id="KW-0436">Ligase</keyword>
<dbReference type="AlphaFoldDB" id="A0A2P5ATU7"/>
<dbReference type="PANTHER" id="PTHR23090">
    <property type="entry name" value="NH 3 /GLUTAMINE-DEPENDENT NAD + SYNTHETASE"/>
    <property type="match status" value="1"/>
</dbReference>
<dbReference type="GO" id="GO:0005737">
    <property type="term" value="C:cytoplasm"/>
    <property type="evidence" value="ECO:0007669"/>
    <property type="project" value="InterPro"/>
</dbReference>
<dbReference type="InterPro" id="IPR003694">
    <property type="entry name" value="NAD_synthase"/>
</dbReference>
<protein>
    <submittedName>
        <fullName evidence="2">Rossmann-like alpha/beta/alpha sandwich fold containing protein</fullName>
    </submittedName>
</protein>
<dbReference type="EMBL" id="JXTB01000450">
    <property type="protein sequence ID" value="PON39972.1"/>
    <property type="molecule type" value="Genomic_DNA"/>
</dbReference>
<organism evidence="2 3">
    <name type="scientific">Parasponia andersonii</name>
    <name type="common">Sponia andersonii</name>
    <dbReference type="NCBI Taxonomy" id="3476"/>
    <lineage>
        <taxon>Eukaryota</taxon>
        <taxon>Viridiplantae</taxon>
        <taxon>Streptophyta</taxon>
        <taxon>Embryophyta</taxon>
        <taxon>Tracheophyta</taxon>
        <taxon>Spermatophyta</taxon>
        <taxon>Magnoliopsida</taxon>
        <taxon>eudicotyledons</taxon>
        <taxon>Gunneridae</taxon>
        <taxon>Pentapetalae</taxon>
        <taxon>rosids</taxon>
        <taxon>fabids</taxon>
        <taxon>Rosales</taxon>
        <taxon>Cannabaceae</taxon>
        <taxon>Parasponia</taxon>
    </lineage>
</organism>
<keyword evidence="3" id="KW-1185">Reference proteome</keyword>